<keyword evidence="5" id="KW-1185">Reference proteome</keyword>
<proteinExistence type="predicted"/>
<dbReference type="AlphaFoldDB" id="A0A9P6KYM1"/>
<organism evidence="4 5">
    <name type="scientific">Nosema granulosis</name>
    <dbReference type="NCBI Taxonomy" id="83296"/>
    <lineage>
        <taxon>Eukaryota</taxon>
        <taxon>Fungi</taxon>
        <taxon>Fungi incertae sedis</taxon>
        <taxon>Microsporidia</taxon>
        <taxon>Nosematidae</taxon>
        <taxon>Nosema</taxon>
    </lineage>
</organism>
<feature type="chain" id="PRO_5040497698" evidence="3">
    <location>
        <begin position="22"/>
        <end position="457"/>
    </location>
</feature>
<evidence type="ECO:0000256" key="2">
    <source>
        <dbReference type="SAM" id="MobiDB-lite"/>
    </source>
</evidence>
<reference evidence="4 5" key="1">
    <citation type="journal article" date="2020" name="Genome Biol. Evol.">
        <title>Comparative genomics of strictly vertically transmitted, feminizing microsporidia endosymbionts of amphipod crustaceans.</title>
        <authorList>
            <person name="Cormier A."/>
            <person name="Chebbi M.A."/>
            <person name="Giraud I."/>
            <person name="Wattier R."/>
            <person name="Teixeira M."/>
            <person name="Gilbert C."/>
            <person name="Rigaud T."/>
            <person name="Cordaux R."/>
        </authorList>
    </citation>
    <scope>NUCLEOTIDE SEQUENCE [LARGE SCALE GENOMIC DNA]</scope>
    <source>
        <strain evidence="4 5">Ou3-Ou53</strain>
    </source>
</reference>
<evidence type="ECO:0000256" key="3">
    <source>
        <dbReference type="SAM" id="SignalP"/>
    </source>
</evidence>
<evidence type="ECO:0000256" key="1">
    <source>
        <dbReference type="SAM" id="Coils"/>
    </source>
</evidence>
<sequence>MLLKVYHGLLSFINLFREAVATNEEQIVQENEILPSNLPDNLPLLNLLLSSEEISSSENQPNSDESKDTRDCDSISGDSDFFWYSKYDISDSCTSSIFSCPERDFYRFDCEMFLINFFEVEYYEIVATDEEGLVMEDFKIVYISDCRYPLKNTFQETNISYFKDLQDCLKLSIVFNINHTVIDRTFKLVYLDSHGRKISLRTLRLVRESLEVEFIDLERNSNEFVSLRFFRDLSGNLVPCLKRNFVNLPNKKIIWREESQMNTKQLLNLYIDDLETSYIQTNKGKYNFTFDRSRYYESDKPEYLLHNEYLKSIFENHKDSEFNKPGTNENSQILDLKRPIENSLDANENSLDAIENSLDAIENSLDANENSLDANENSLDANENSLDANENSLDDNENSLDANENSLDDNDFYESNIPKKEKRFCRGAYTETHISMISYLISSPVTMFQCKLFKDKV</sequence>
<feature type="compositionally biased region" description="Polar residues" evidence="2">
    <location>
        <begin position="371"/>
        <end position="391"/>
    </location>
</feature>
<dbReference type="EMBL" id="SBJO01000157">
    <property type="protein sequence ID" value="KAF9762541.1"/>
    <property type="molecule type" value="Genomic_DNA"/>
</dbReference>
<accession>A0A9P6KYM1</accession>
<name>A0A9P6KYM1_9MICR</name>
<keyword evidence="3" id="KW-0732">Signal</keyword>
<feature type="coiled-coil region" evidence="1">
    <location>
        <begin position="344"/>
        <end position="371"/>
    </location>
</feature>
<protein>
    <submittedName>
        <fullName evidence="4">Uncharacterized protein</fullName>
    </submittedName>
</protein>
<dbReference type="Proteomes" id="UP000740883">
    <property type="component" value="Unassembled WGS sequence"/>
</dbReference>
<feature type="signal peptide" evidence="3">
    <location>
        <begin position="1"/>
        <end position="21"/>
    </location>
</feature>
<dbReference type="OrthoDB" id="10351881at2759"/>
<feature type="region of interest" description="Disordered" evidence="2">
    <location>
        <begin position="371"/>
        <end position="413"/>
    </location>
</feature>
<evidence type="ECO:0000313" key="5">
    <source>
        <dbReference type="Proteomes" id="UP000740883"/>
    </source>
</evidence>
<dbReference type="SUPFAM" id="SSF57997">
    <property type="entry name" value="Tropomyosin"/>
    <property type="match status" value="1"/>
</dbReference>
<dbReference type="Gene3D" id="1.20.5.340">
    <property type="match status" value="1"/>
</dbReference>
<keyword evidence="1" id="KW-0175">Coiled coil</keyword>
<evidence type="ECO:0000313" key="4">
    <source>
        <dbReference type="EMBL" id="KAF9762541.1"/>
    </source>
</evidence>
<comment type="caution">
    <text evidence="4">The sequence shown here is derived from an EMBL/GenBank/DDBJ whole genome shotgun (WGS) entry which is preliminary data.</text>
</comment>
<gene>
    <name evidence="4" type="ORF">NGRA_1949</name>
</gene>
<feature type="non-terminal residue" evidence="4">
    <location>
        <position position="457"/>
    </location>
</feature>